<comment type="caution">
    <text evidence="2">The sequence shown here is derived from an EMBL/GenBank/DDBJ whole genome shotgun (WGS) entry which is preliminary data.</text>
</comment>
<dbReference type="EMBL" id="QMDW01000004">
    <property type="protein sequence ID" value="RJX50861.1"/>
    <property type="molecule type" value="Genomic_DNA"/>
</dbReference>
<evidence type="ECO:0000313" key="2">
    <source>
        <dbReference type="EMBL" id="RJX50861.1"/>
    </source>
</evidence>
<dbReference type="RefSeq" id="WP_120083683.1">
    <property type="nucleotide sequence ID" value="NZ_QMDW01000004.1"/>
</dbReference>
<feature type="compositionally biased region" description="Basic and acidic residues" evidence="1">
    <location>
        <begin position="37"/>
        <end position="46"/>
    </location>
</feature>
<feature type="region of interest" description="Disordered" evidence="1">
    <location>
        <begin position="1"/>
        <end position="54"/>
    </location>
</feature>
<accession>A0A3A6Q469</accession>
<sequence length="122" mass="13200">MSSTPCSTGDRSLGDSSSPPEEAALSTTEEVSPSHAGTDRAADHGGEFAFDPDLEHHDPVVSLTEAYERGDLTASLLEQAEVESLKRFVVRAETGAFEVRSNPDLEAAVRIARSIIHERHQR</sequence>
<name>A0A3A6Q469_9EURY</name>
<evidence type="ECO:0000313" key="3">
    <source>
        <dbReference type="Proteomes" id="UP000281564"/>
    </source>
</evidence>
<gene>
    <name evidence="2" type="ORF">DP106_04540</name>
</gene>
<protein>
    <submittedName>
        <fullName evidence="2">Uncharacterized protein</fullName>
    </submittedName>
</protein>
<evidence type="ECO:0000256" key="1">
    <source>
        <dbReference type="SAM" id="MobiDB-lite"/>
    </source>
</evidence>
<dbReference type="Proteomes" id="UP000281564">
    <property type="component" value="Unassembled WGS sequence"/>
</dbReference>
<keyword evidence="3" id="KW-1185">Reference proteome</keyword>
<proteinExistence type="predicted"/>
<feature type="compositionally biased region" description="Polar residues" evidence="1">
    <location>
        <begin position="1"/>
        <end position="31"/>
    </location>
</feature>
<organism evidence="2 3">
    <name type="scientific">Halonotius pteroides</name>
    <dbReference type="NCBI Taxonomy" id="268735"/>
    <lineage>
        <taxon>Archaea</taxon>
        <taxon>Methanobacteriati</taxon>
        <taxon>Methanobacteriota</taxon>
        <taxon>Stenosarchaea group</taxon>
        <taxon>Halobacteria</taxon>
        <taxon>Halobacteriales</taxon>
        <taxon>Haloferacaceae</taxon>
        <taxon>Halonotius</taxon>
    </lineage>
</organism>
<dbReference type="AlphaFoldDB" id="A0A3A6Q469"/>
<dbReference type="OrthoDB" id="375802at2157"/>
<reference evidence="2 3" key="1">
    <citation type="submission" date="2018-06" db="EMBL/GenBank/DDBJ databases">
        <title>Halonotius sp. F13-13 a new haloarchaeeon isolated from a solar saltern from Isla Cristina, Huelva, Spain.</title>
        <authorList>
            <person name="Duran-Viseras A."/>
            <person name="Sanchez-Porro C."/>
            <person name="Ventosa A."/>
        </authorList>
    </citation>
    <scope>NUCLEOTIDE SEQUENCE [LARGE SCALE GENOMIC DNA]</scope>
    <source>
        <strain evidence="2 3">CECT 7525</strain>
    </source>
</reference>